<sequence length="335" mass="39169">MKLSVIIPVYNVEVYLPECVLSLYQSGLSSIDFEVLLINDGSTDGSFQIAGELSKKYMNIRIFTQENQGLSAARNRGILEAKGDYIFFLDSDDFIYPNALPFLLKKAFENNLDILRFEYWNVTESGEKQSLSEYINKRKLYEDKIGDGYFLLENVYNREFYACFSLIKRSFLIQSGVKFTQGMYYEDIEFTISLSTFAKRAMYISKPLYAYRNRVTSIVNTFNRKKATDLIMVASRLRRLANQKEKVISHVLEETVTNLMIFVLLRISEPSLFKERTLLLDLMKEEGLKYLYPQKNLKEISIPILYNIMGCFSIYFLLPISYIKNKYITKKIRKK</sequence>
<evidence type="ECO:0000256" key="2">
    <source>
        <dbReference type="ARBA" id="ARBA00022679"/>
    </source>
</evidence>
<keyword evidence="1 5" id="KW-0328">Glycosyltransferase</keyword>
<keyword evidence="3" id="KW-0812">Transmembrane</keyword>
<protein>
    <submittedName>
        <fullName evidence="5">Glycosyltransferase</fullName>
        <ecNumber evidence="5">2.4.-.-</ecNumber>
    </submittedName>
</protein>
<dbReference type="RefSeq" id="WP_251967492.1">
    <property type="nucleotide sequence ID" value="NZ_CP146284.1"/>
</dbReference>
<dbReference type="EC" id="2.4.-.-" evidence="5"/>
<feature type="transmembrane region" description="Helical" evidence="3">
    <location>
        <begin position="304"/>
        <end position="323"/>
    </location>
</feature>
<dbReference type="Gene3D" id="3.90.550.10">
    <property type="entry name" value="Spore Coat Polysaccharide Biosynthesis Protein SpsA, Chain A"/>
    <property type="match status" value="1"/>
</dbReference>
<proteinExistence type="predicted"/>
<keyword evidence="3" id="KW-1133">Transmembrane helix</keyword>
<evidence type="ECO:0000256" key="3">
    <source>
        <dbReference type="SAM" id="Phobius"/>
    </source>
</evidence>
<dbReference type="GO" id="GO:0016757">
    <property type="term" value="F:glycosyltransferase activity"/>
    <property type="evidence" value="ECO:0007669"/>
    <property type="project" value="UniProtKB-KW"/>
</dbReference>
<name>A0ABZ2IJK6_9BACT</name>
<dbReference type="InterPro" id="IPR029044">
    <property type="entry name" value="Nucleotide-diphossugar_trans"/>
</dbReference>
<dbReference type="EMBL" id="CP146284">
    <property type="protein sequence ID" value="WWV66230.1"/>
    <property type="molecule type" value="Genomic_DNA"/>
</dbReference>
<keyword evidence="2 5" id="KW-0808">Transferase</keyword>
<organism evidence="5 6">
    <name type="scientific">Parabacteroides absconsus</name>
    <dbReference type="NCBI Taxonomy" id="2951805"/>
    <lineage>
        <taxon>Bacteria</taxon>
        <taxon>Pseudomonadati</taxon>
        <taxon>Bacteroidota</taxon>
        <taxon>Bacteroidia</taxon>
        <taxon>Bacteroidales</taxon>
        <taxon>Tannerellaceae</taxon>
        <taxon>Parabacteroides</taxon>
    </lineage>
</organism>
<feature type="domain" description="Glycosyltransferase 2-like" evidence="4">
    <location>
        <begin position="4"/>
        <end position="118"/>
    </location>
</feature>
<reference evidence="5 6" key="1">
    <citation type="submission" date="2024-02" db="EMBL/GenBank/DDBJ databases">
        <title>Whole genome sequencing of Parabacteroides sp. AD58.</title>
        <authorList>
            <person name="Chaplin A.V."/>
            <person name="Pikina A.P."/>
            <person name="Sokolova S.R."/>
            <person name="Korostin D.O."/>
            <person name="Efimov B.A."/>
        </authorList>
    </citation>
    <scope>NUCLEOTIDE SEQUENCE [LARGE SCALE GENOMIC DNA]</scope>
    <source>
        <strain evidence="5 6">AD58</strain>
    </source>
</reference>
<evidence type="ECO:0000259" key="4">
    <source>
        <dbReference type="Pfam" id="PF00535"/>
    </source>
</evidence>
<gene>
    <name evidence="5" type="ORF">NEE14_014810</name>
</gene>
<dbReference type="InterPro" id="IPR001173">
    <property type="entry name" value="Glyco_trans_2-like"/>
</dbReference>
<accession>A0ABZ2IJK6</accession>
<dbReference type="PANTHER" id="PTHR22916:SF51">
    <property type="entry name" value="GLYCOSYLTRANSFERASE EPSH-RELATED"/>
    <property type="match status" value="1"/>
</dbReference>
<dbReference type="Proteomes" id="UP001320603">
    <property type="component" value="Chromosome"/>
</dbReference>
<evidence type="ECO:0000313" key="6">
    <source>
        <dbReference type="Proteomes" id="UP001320603"/>
    </source>
</evidence>
<dbReference type="PANTHER" id="PTHR22916">
    <property type="entry name" value="GLYCOSYLTRANSFERASE"/>
    <property type="match status" value="1"/>
</dbReference>
<keyword evidence="6" id="KW-1185">Reference proteome</keyword>
<dbReference type="Pfam" id="PF00535">
    <property type="entry name" value="Glycos_transf_2"/>
    <property type="match status" value="1"/>
</dbReference>
<evidence type="ECO:0000256" key="1">
    <source>
        <dbReference type="ARBA" id="ARBA00022676"/>
    </source>
</evidence>
<keyword evidence="3" id="KW-0472">Membrane</keyword>
<evidence type="ECO:0000313" key="5">
    <source>
        <dbReference type="EMBL" id="WWV66230.1"/>
    </source>
</evidence>
<dbReference type="SUPFAM" id="SSF53448">
    <property type="entry name" value="Nucleotide-diphospho-sugar transferases"/>
    <property type="match status" value="1"/>
</dbReference>
<dbReference type="CDD" id="cd00761">
    <property type="entry name" value="Glyco_tranf_GTA_type"/>
    <property type="match status" value="1"/>
</dbReference>